<feature type="transmembrane region" description="Helical" evidence="6">
    <location>
        <begin position="307"/>
        <end position="332"/>
    </location>
</feature>
<evidence type="ECO:0000256" key="5">
    <source>
        <dbReference type="ARBA" id="ARBA00023136"/>
    </source>
</evidence>
<dbReference type="PANTHER" id="PTHR21716:SF66">
    <property type="entry name" value="TRANSPORT PROTEIN SLL0063-RELATED"/>
    <property type="match status" value="1"/>
</dbReference>
<organism evidence="7 8">
    <name type="scientific">Phormidesmis priestleyi ULC007</name>
    <dbReference type="NCBI Taxonomy" id="1920490"/>
    <lineage>
        <taxon>Bacteria</taxon>
        <taxon>Bacillati</taxon>
        <taxon>Cyanobacteriota</taxon>
        <taxon>Cyanophyceae</taxon>
        <taxon>Leptolyngbyales</taxon>
        <taxon>Leptolyngbyaceae</taxon>
        <taxon>Phormidesmis</taxon>
    </lineage>
</organism>
<feature type="transmembrane region" description="Helical" evidence="6">
    <location>
        <begin position="68"/>
        <end position="93"/>
    </location>
</feature>
<evidence type="ECO:0000256" key="6">
    <source>
        <dbReference type="SAM" id="Phobius"/>
    </source>
</evidence>
<comment type="caution">
    <text evidence="7">The sequence shown here is derived from an EMBL/GenBank/DDBJ whole genome shotgun (WGS) entry which is preliminary data.</text>
</comment>
<proteinExistence type="inferred from homology"/>
<gene>
    <name evidence="7" type="ORF">C7B65_11425</name>
</gene>
<dbReference type="InterPro" id="IPR002549">
    <property type="entry name" value="AI-2E-like"/>
</dbReference>
<dbReference type="GO" id="GO:0055085">
    <property type="term" value="P:transmembrane transport"/>
    <property type="evidence" value="ECO:0007669"/>
    <property type="project" value="TreeGrafter"/>
</dbReference>
<comment type="similarity">
    <text evidence="2">Belongs to the autoinducer-2 exporter (AI-2E) (TC 2.A.86) family.</text>
</comment>
<evidence type="ECO:0000313" key="7">
    <source>
        <dbReference type="EMBL" id="PSB19520.1"/>
    </source>
</evidence>
<feature type="transmembrane region" description="Helical" evidence="6">
    <location>
        <begin position="236"/>
        <end position="257"/>
    </location>
</feature>
<evidence type="ECO:0000256" key="4">
    <source>
        <dbReference type="ARBA" id="ARBA00022989"/>
    </source>
</evidence>
<reference evidence="7 8" key="2">
    <citation type="submission" date="2018-03" db="EMBL/GenBank/DDBJ databases">
        <title>The ancient ancestry and fast evolution of plastids.</title>
        <authorList>
            <person name="Moore K.R."/>
            <person name="Magnabosco C."/>
            <person name="Momper L."/>
            <person name="Gold D.A."/>
            <person name="Bosak T."/>
            <person name="Fournier G.P."/>
        </authorList>
    </citation>
    <scope>NUCLEOTIDE SEQUENCE [LARGE SCALE GENOMIC DNA]</scope>
    <source>
        <strain evidence="7 8">ULC007</strain>
    </source>
</reference>
<keyword evidence="3 6" id="KW-0812">Transmembrane</keyword>
<keyword evidence="5 6" id="KW-0472">Membrane</keyword>
<keyword evidence="4 6" id="KW-1133">Transmembrane helix</keyword>
<feature type="transmembrane region" description="Helical" evidence="6">
    <location>
        <begin position="264"/>
        <end position="287"/>
    </location>
</feature>
<reference evidence="7 8" key="1">
    <citation type="submission" date="2018-02" db="EMBL/GenBank/DDBJ databases">
        <authorList>
            <person name="Cohen D.B."/>
            <person name="Kent A.D."/>
        </authorList>
    </citation>
    <scope>NUCLEOTIDE SEQUENCE [LARGE SCALE GENOMIC DNA]</scope>
    <source>
        <strain evidence="7 8">ULC007</strain>
    </source>
</reference>
<dbReference type="Proteomes" id="UP000238634">
    <property type="component" value="Unassembled WGS sequence"/>
</dbReference>
<feature type="transmembrane region" description="Helical" evidence="6">
    <location>
        <begin position="210"/>
        <end position="230"/>
    </location>
</feature>
<dbReference type="EMBL" id="PVWG01000010">
    <property type="protein sequence ID" value="PSB19520.1"/>
    <property type="molecule type" value="Genomic_DNA"/>
</dbReference>
<keyword evidence="8" id="KW-1185">Reference proteome</keyword>
<name>A0A2T1DG86_9CYAN</name>
<accession>A0A2T1DG86</accession>
<dbReference type="STRING" id="1920490.GCA_001895925_04733"/>
<evidence type="ECO:0000256" key="1">
    <source>
        <dbReference type="ARBA" id="ARBA00004141"/>
    </source>
</evidence>
<feature type="transmembrane region" description="Helical" evidence="6">
    <location>
        <begin position="38"/>
        <end position="56"/>
    </location>
</feature>
<comment type="subcellular location">
    <subcellularLocation>
        <location evidence="1">Membrane</location>
        <topology evidence="1">Multi-pass membrane protein</topology>
    </subcellularLocation>
</comment>
<dbReference type="GO" id="GO:0016020">
    <property type="term" value="C:membrane"/>
    <property type="evidence" value="ECO:0007669"/>
    <property type="project" value="UniProtKB-SubCell"/>
</dbReference>
<dbReference type="Pfam" id="PF01594">
    <property type="entry name" value="AI-2E_transport"/>
    <property type="match status" value="1"/>
</dbReference>
<feature type="transmembrane region" description="Helical" evidence="6">
    <location>
        <begin position="152"/>
        <end position="178"/>
    </location>
</feature>
<dbReference type="PANTHER" id="PTHR21716">
    <property type="entry name" value="TRANSMEMBRANE PROTEIN"/>
    <property type="match status" value="1"/>
</dbReference>
<protein>
    <submittedName>
        <fullName evidence="7">AI-2E family transporter</fullName>
    </submittedName>
</protein>
<dbReference type="AlphaFoldDB" id="A0A2T1DG86"/>
<evidence type="ECO:0000256" key="3">
    <source>
        <dbReference type="ARBA" id="ARBA00022692"/>
    </source>
</evidence>
<dbReference type="OrthoDB" id="505911at2"/>
<sequence length="363" mass="39766">MSRRSADLQRLIILGLSGPIIALNVWLVALILHYFEHLVTVLAVSAILAFLLNYPVEFFERARIKRVGAVVIVLLLAVTILVILGVTLVPVLVAQTTQLLEKIPGWLEATRQNLDFWDAWAQTRNFPIDLKSFGGRVSTQIENQIQEVATQALGFALGTVSGLIDSILIIVLASYMLLYGARLWQGLINLLPPKFGIPFSESLRQNFHNFFLSQILLALFMAGGLIPIFLTLKIPFTLLFALIIGIAEIIPFIGAVLGIGLVTILVMFQSVWLAFQVAIAAMILQQIRDNVLAPKMMGEFTGLNPLWIFIALLLGLQIGGFLGVVVAVPIAGTIKGTIDALRGVAPTQVVVTEIVRKDYPPIE</sequence>
<evidence type="ECO:0000256" key="2">
    <source>
        <dbReference type="ARBA" id="ARBA00009773"/>
    </source>
</evidence>
<evidence type="ECO:0000313" key="8">
    <source>
        <dbReference type="Proteomes" id="UP000238634"/>
    </source>
</evidence>
<dbReference type="RefSeq" id="WP_073072022.1">
    <property type="nucleotide sequence ID" value="NZ_MPPI01000013.1"/>
</dbReference>
<feature type="transmembrane region" description="Helical" evidence="6">
    <location>
        <begin position="12"/>
        <end position="32"/>
    </location>
</feature>